<proteinExistence type="predicted"/>
<reference evidence="2 3" key="1">
    <citation type="journal article" date="2016" name="Nat. Commun.">
        <title>Thousands of microbial genomes shed light on interconnected biogeochemical processes in an aquifer system.</title>
        <authorList>
            <person name="Anantharaman K."/>
            <person name="Brown C.T."/>
            <person name="Hug L.A."/>
            <person name="Sharon I."/>
            <person name="Castelle C.J."/>
            <person name="Probst A.J."/>
            <person name="Thomas B.C."/>
            <person name="Singh A."/>
            <person name="Wilkins M.J."/>
            <person name="Karaoz U."/>
            <person name="Brodie E.L."/>
            <person name="Williams K.H."/>
            <person name="Hubbard S.S."/>
            <person name="Banfield J.F."/>
        </authorList>
    </citation>
    <scope>NUCLEOTIDE SEQUENCE [LARGE SCALE GENOMIC DNA]</scope>
</reference>
<dbReference type="Proteomes" id="UP000178417">
    <property type="component" value="Unassembled WGS sequence"/>
</dbReference>
<dbReference type="STRING" id="1802579.A2310_02820"/>
<dbReference type="InterPro" id="IPR036890">
    <property type="entry name" value="HATPase_C_sf"/>
</dbReference>
<protein>
    <recommendedName>
        <fullName evidence="4">Histidine kinase/HSP90-like ATPase domain-containing protein</fullName>
    </recommendedName>
</protein>
<evidence type="ECO:0000313" key="3">
    <source>
        <dbReference type="Proteomes" id="UP000178417"/>
    </source>
</evidence>
<evidence type="ECO:0000313" key="2">
    <source>
        <dbReference type="EMBL" id="OGC23516.1"/>
    </source>
</evidence>
<gene>
    <name evidence="2" type="ORF">A2310_02820</name>
</gene>
<name>A0A1F4SSV9_UNCSA</name>
<sequence length="1780" mass="202946">MTSIGAKMKEVVSSFHSFGRKESNVTAFSPIFGRIIPFAMDCASRSPEFCASLFKPNNLQKELLRTKDMRVVDWESFLRQGAKPEQFAKELIVNGLEAVRGIKIVGMYGMGRLMSLRYVKGVLNAFLEVTTKITSDMGRVIRFFSMEEEGIKDVSVELREANDDMVEFSHGTRVELRSSLIININDKILEGIRNAFRFVMDANVPVNSDRANKPEKWKSLRHGEINREIKGNVEVLVYGDTFCVKDDGPGMGAERAVKGYLGVAKSEGSLQREYRDDIQEADIYYAKDFSEIDANTSRKSRVSFLMCGVEIIGIEVEGVNVEGNLGVELGTGIRPPQSKDKIKLGAEEVKRINGLIKEVLKIEGYRKWSILNSLVAALESNELLFEAGEREALLKFACVEAKEVPHNESRGEALFLPNEKGFIELKASGKKVYVKSELLAEFKVKDAGIITCDSRLYESKRGYTIHWAQFDSDEVWVEVGKNVIINRRYENNKLMLNLRAGFYIGYGEREEPKFKLLWPWEIKAKEKTRESAQKSDTKGLAPASAHEKTKAKRVKSFLAGLKGSDRMAAVAYFAISGRTLESVEALTSAIARRDEFHKRFGERIGLKEILYRTRSLNDLKAVDSYFISLGGRQFLQIKDCYNRHSLYEIVGRQVELVAEFKNEAELAINEFDPYLFNSGGSDLFLFVVSCYNLPNGKRHQKVFLKDKTGYRQLPADFDEIIGVEFYDGKIILAEVDDKYNTKKIRLWEIAQHEESQLQPALHLEGSYKFNFCNGSSLLYDRTKHRFYEKKVGEKEKPINALISKKISNVLQVHKGEDGFLIIRNDEPSIFIRNDGQAENTPEIGLNGVFDSVSFVDECGNFWLNDYKQKSFWVKRGGRAFEPTTQEKFASVELRQKASSKTYFNYIMDDSEDVDVYYLKEGTYPVISRCGKQQHPNHYDLDILLEKRLSLGRIPSSLPTQQPWFSSSEERLAYEARRHEMICRLAAGDYSEEVKKVELFGYLNRQAVQRLGSELIAQIEKKFETKIGGTFRYQEAYLSFIEKLWDASEGEIDADRFRRIVSRWNSFVGILEADLDELERLLSYFDKTRLYSYLHDGEMLPDDPEIKGFVHIFTLENIRESQMADSFAMAKLMPTRKITFRIDDPYDLAFHYWAGLYNPGWSKNRRQHLELLEKYKGGVYRGEPIEHKTFRDYVRGEVKGQDLKGDICGREFIQNAIDAGAKHMDITTYSKKREDGYIYHFAAYRDDGKGLSSSGVKELLLNLGVSDKKSEAADAKKNIGKNGIGFESSLNDNDLVMVRTSNGDGTFTEVELVGNNLDARVLRYVEGLTDKSMRGLEVHVGKKIGKEEEEEQNKIKTIFREMILGFRLKDMAGLVDPSVLSVSYRGAPIAERILDRESVVLEGKGRYSLLKVGKEREARVVQNGLIVNHSKEKYLRYFPEFLKKYVEDCAFEIGEDEELTRGRDDVMEDERVVAGIFIQLAMRKAIKEYLQTGEEFGNLPKDYLYSQHLELGNGNLEGYIPEGIEEDKERINIGNICDVGLTKYLGREDDLTMLMTLVKLKDGEGNAIYLQAIRDAIADVSKGGKEIPRFFSSPIISAFFREKIESAVKKRIDYLAAHRSEGKRKAVADLPEQLRLFADTMLDIYTAMGLTDPEVDFYSNPDEVRIATYGLNHFRFRIEAIEERARKLKRGLELKKQGQLAKIAINGEKLNDRNIVSSVAEAIDVFSYLIEEPGIHEGVHDVFGSSEGWSHGSRFKERAIGFVDVMLKNGYNPLLPRDMLQ</sequence>
<dbReference type="EMBL" id="MEUB01000017">
    <property type="protein sequence ID" value="OGC23516.1"/>
    <property type="molecule type" value="Genomic_DNA"/>
</dbReference>
<evidence type="ECO:0008006" key="4">
    <source>
        <dbReference type="Google" id="ProtNLM"/>
    </source>
</evidence>
<organism evidence="2 3">
    <name type="scientific">candidate division WOR-1 bacterium RIFOXYB2_FULL_37_13</name>
    <dbReference type="NCBI Taxonomy" id="1802579"/>
    <lineage>
        <taxon>Bacteria</taxon>
        <taxon>Bacillati</taxon>
        <taxon>Saganbacteria</taxon>
    </lineage>
</organism>
<accession>A0A1F4SSV9</accession>
<dbReference type="Pfam" id="PF13589">
    <property type="entry name" value="HATPase_c_3"/>
    <property type="match status" value="1"/>
</dbReference>
<evidence type="ECO:0000256" key="1">
    <source>
        <dbReference type="SAM" id="MobiDB-lite"/>
    </source>
</evidence>
<dbReference type="Gene3D" id="3.30.565.10">
    <property type="entry name" value="Histidine kinase-like ATPase, C-terminal domain"/>
    <property type="match status" value="1"/>
</dbReference>
<comment type="caution">
    <text evidence="2">The sequence shown here is derived from an EMBL/GenBank/DDBJ whole genome shotgun (WGS) entry which is preliminary data.</text>
</comment>
<dbReference type="SUPFAM" id="SSF55874">
    <property type="entry name" value="ATPase domain of HSP90 chaperone/DNA topoisomerase II/histidine kinase"/>
    <property type="match status" value="1"/>
</dbReference>
<feature type="region of interest" description="Disordered" evidence="1">
    <location>
        <begin position="529"/>
        <end position="548"/>
    </location>
</feature>